<dbReference type="AlphaFoldDB" id="A0A133XGP7"/>
<keyword evidence="2" id="KW-1185">Reference proteome</keyword>
<dbReference type="EMBL" id="LODL01000021">
    <property type="protein sequence ID" value="KXB30125.1"/>
    <property type="molecule type" value="Genomic_DNA"/>
</dbReference>
<name>A0A133XGP7_9RHOO</name>
<proteinExistence type="predicted"/>
<evidence type="ECO:0000313" key="1">
    <source>
        <dbReference type="EMBL" id="KXB30125.1"/>
    </source>
</evidence>
<evidence type="ECO:0000313" key="2">
    <source>
        <dbReference type="Proteomes" id="UP000070186"/>
    </source>
</evidence>
<protein>
    <submittedName>
        <fullName evidence="1">Uncharacterized protein</fullName>
    </submittedName>
</protein>
<accession>A0A133XGP7</accession>
<organism evidence="1 2">
    <name type="scientific">Dechloromonas denitrificans</name>
    <dbReference type="NCBI Taxonomy" id="281362"/>
    <lineage>
        <taxon>Bacteria</taxon>
        <taxon>Pseudomonadati</taxon>
        <taxon>Pseudomonadota</taxon>
        <taxon>Betaproteobacteria</taxon>
        <taxon>Rhodocyclales</taxon>
        <taxon>Azonexaceae</taxon>
        <taxon>Dechloromonas</taxon>
    </lineage>
</organism>
<gene>
    <name evidence="1" type="ORF">AT959_12175</name>
</gene>
<dbReference type="Proteomes" id="UP000070186">
    <property type="component" value="Unassembled WGS sequence"/>
</dbReference>
<reference evidence="1 2" key="1">
    <citation type="submission" date="2015-12" db="EMBL/GenBank/DDBJ databases">
        <title>Nitrous oxide reduction kinetics distinguish bacteria harboring typical versus atypical NosZ.</title>
        <authorList>
            <person name="Yoon S."/>
            <person name="Nissen S."/>
            <person name="Park D."/>
            <person name="Sanford R.A."/>
            <person name="Loeffler F.E."/>
        </authorList>
    </citation>
    <scope>NUCLEOTIDE SEQUENCE [LARGE SCALE GENOMIC DNA]</scope>
    <source>
        <strain evidence="1 2">ATCC BAA-841</strain>
    </source>
</reference>
<dbReference type="STRING" id="281362.AT959_12175"/>
<comment type="caution">
    <text evidence="1">The sequence shown here is derived from an EMBL/GenBank/DDBJ whole genome shotgun (WGS) entry which is preliminary data.</text>
</comment>
<sequence>MLDNIFTIESQISDIVIIEDRKQIDIMFIYFRREEHQARIFNLDRVLNARRQEKIIAQPVIKPGPA</sequence>